<dbReference type="Gene3D" id="3.40.50.12090">
    <property type="match status" value="1"/>
</dbReference>
<dbReference type="SMART" id="SM00641">
    <property type="entry name" value="Glyco_25"/>
    <property type="match status" value="1"/>
</dbReference>
<protein>
    <submittedName>
        <fullName evidence="4">Autolytic lysozyme</fullName>
    </submittedName>
</protein>
<dbReference type="PANTHER" id="PTHR34135:SF2">
    <property type="entry name" value="LYSOZYME"/>
    <property type="match status" value="1"/>
</dbReference>
<dbReference type="GO" id="GO:0009253">
    <property type="term" value="P:peptidoglycan catabolic process"/>
    <property type="evidence" value="ECO:0007669"/>
    <property type="project" value="InterPro"/>
</dbReference>
<dbReference type="HOGENOM" id="CLU_070275_0_0_9"/>
<dbReference type="PANTHER" id="PTHR34135">
    <property type="entry name" value="LYSOZYME"/>
    <property type="match status" value="1"/>
</dbReference>
<dbReference type="SUPFAM" id="SSF51445">
    <property type="entry name" value="(Trans)glycosidases"/>
    <property type="match status" value="1"/>
</dbReference>
<organism evidence="4 5">
    <name type="scientific">Clostridium scatologenes</name>
    <dbReference type="NCBI Taxonomy" id="1548"/>
    <lineage>
        <taxon>Bacteria</taxon>
        <taxon>Bacillati</taxon>
        <taxon>Bacillota</taxon>
        <taxon>Clostridia</taxon>
        <taxon>Eubacteriales</taxon>
        <taxon>Clostridiaceae</taxon>
        <taxon>Clostridium</taxon>
    </lineage>
</organism>
<dbReference type="Gene3D" id="3.20.20.80">
    <property type="entry name" value="Glycosidases"/>
    <property type="match status" value="1"/>
</dbReference>
<proteinExistence type="inferred from homology"/>
<dbReference type="InterPro" id="IPR002053">
    <property type="entry name" value="Glyco_hydro_25"/>
</dbReference>
<evidence type="ECO:0000256" key="3">
    <source>
        <dbReference type="ARBA" id="ARBA00023295"/>
    </source>
</evidence>
<dbReference type="GO" id="GO:0003796">
    <property type="term" value="F:lysozyme activity"/>
    <property type="evidence" value="ECO:0007669"/>
    <property type="project" value="InterPro"/>
</dbReference>
<dbReference type="AlphaFoldDB" id="A0A0E3MBY3"/>
<dbReference type="Pfam" id="PF01183">
    <property type="entry name" value="Glyco_hydro_25"/>
    <property type="match status" value="1"/>
</dbReference>
<gene>
    <name evidence="4" type="ORF">CSCA_4850</name>
</gene>
<evidence type="ECO:0000313" key="5">
    <source>
        <dbReference type="Proteomes" id="UP000033115"/>
    </source>
</evidence>
<sequence>MLKGIDINSENNILDWQQVLNDGIQVLINKATEGNYYQDRYFEYRYKNVRPLEIKFGCYHFASKHGAATEAQYFADFIKNYELDTILWLDIEQPPESYGWTWTGNNPSEYVNEFIPYIEKLTNIECGIYTGECFYKDFLQGKISSNIKLWIAKYSSNEPIGYPTNSWQYSETGTVAGAEQANSIDMDLFNENILLSSGGTKKVKNVICVNNSIDERAGKYLGDYLKCAVINNSEMAYDFSVAENVIGVGGGEFTTYIKKIIKGQDRYDTAQSVLNFIANGGK</sequence>
<dbReference type="InterPro" id="IPR017853">
    <property type="entry name" value="GH"/>
</dbReference>
<keyword evidence="2" id="KW-0378">Hydrolase</keyword>
<name>A0A0E3MBY3_CLOSL</name>
<dbReference type="InterPro" id="IPR018077">
    <property type="entry name" value="Glyco_hydro_fam25_subgr"/>
</dbReference>
<dbReference type="GO" id="GO:0016998">
    <property type="term" value="P:cell wall macromolecule catabolic process"/>
    <property type="evidence" value="ECO:0007669"/>
    <property type="project" value="InterPro"/>
</dbReference>
<accession>A0A0E3MBY3</accession>
<dbReference type="EMBL" id="CP009933">
    <property type="protein sequence ID" value="AKA71975.1"/>
    <property type="molecule type" value="Genomic_DNA"/>
</dbReference>
<dbReference type="STRING" id="1548.CSCA_4850"/>
<dbReference type="RefSeq" id="WP_029159908.1">
    <property type="nucleotide sequence ID" value="NZ_CP009933.1"/>
</dbReference>
<evidence type="ECO:0000256" key="1">
    <source>
        <dbReference type="ARBA" id="ARBA00010646"/>
    </source>
</evidence>
<keyword evidence="5" id="KW-1185">Reference proteome</keyword>
<comment type="similarity">
    <text evidence="1">Belongs to the glycosyl hydrolase 25 family.</text>
</comment>
<evidence type="ECO:0000256" key="2">
    <source>
        <dbReference type="ARBA" id="ARBA00022801"/>
    </source>
</evidence>
<reference evidence="4 5" key="1">
    <citation type="journal article" date="2015" name="J. Biotechnol.">
        <title>Complete genome sequence of a malodorant-producing acetogen, Clostridium scatologenes ATCC 25775(T).</title>
        <authorList>
            <person name="Zhu Z."/>
            <person name="Guo T."/>
            <person name="Zheng H."/>
            <person name="Song T."/>
            <person name="Ouyang P."/>
            <person name="Xie J."/>
        </authorList>
    </citation>
    <scope>NUCLEOTIDE SEQUENCE [LARGE SCALE GENOMIC DNA]</scope>
    <source>
        <strain evidence="4 5">ATCC 25775</strain>
    </source>
</reference>
<keyword evidence="3" id="KW-0326">Glycosidase</keyword>
<dbReference type="KEGG" id="csq:CSCA_4850"/>
<dbReference type="GO" id="GO:0016052">
    <property type="term" value="P:carbohydrate catabolic process"/>
    <property type="evidence" value="ECO:0007669"/>
    <property type="project" value="TreeGrafter"/>
</dbReference>
<dbReference type="PROSITE" id="PS51904">
    <property type="entry name" value="GLYCOSYL_HYDROL_F25_2"/>
    <property type="match status" value="1"/>
</dbReference>
<evidence type="ECO:0000313" key="4">
    <source>
        <dbReference type="EMBL" id="AKA71975.1"/>
    </source>
</evidence>
<dbReference type="Proteomes" id="UP000033115">
    <property type="component" value="Chromosome"/>
</dbReference>